<keyword evidence="4 6" id="KW-1133">Transmembrane helix</keyword>
<dbReference type="STRING" id="1720063.SAMN05216217_104104"/>
<keyword evidence="9" id="KW-1185">Reference proteome</keyword>
<keyword evidence="5 6" id="KW-0472">Membrane</keyword>
<feature type="transmembrane region" description="Helical" evidence="6">
    <location>
        <begin position="294"/>
        <end position="311"/>
    </location>
</feature>
<dbReference type="InterPro" id="IPR004797">
    <property type="entry name" value="Competence_ComEC/Rec2"/>
</dbReference>
<feature type="transmembrane region" description="Helical" evidence="6">
    <location>
        <begin position="401"/>
        <end position="422"/>
    </location>
</feature>
<dbReference type="GO" id="GO:0005886">
    <property type="term" value="C:plasma membrane"/>
    <property type="evidence" value="ECO:0007669"/>
    <property type="project" value="UniProtKB-SubCell"/>
</dbReference>
<evidence type="ECO:0000313" key="9">
    <source>
        <dbReference type="Proteomes" id="UP000243629"/>
    </source>
</evidence>
<dbReference type="NCBIfam" id="TIGR00361">
    <property type="entry name" value="ComEC_Rec2"/>
    <property type="match status" value="1"/>
</dbReference>
<organism evidence="8 9">
    <name type="scientific">Halopseudomonas yangmingensis</name>
    <dbReference type="NCBI Taxonomy" id="1720063"/>
    <lineage>
        <taxon>Bacteria</taxon>
        <taxon>Pseudomonadati</taxon>
        <taxon>Pseudomonadota</taxon>
        <taxon>Gammaproteobacteria</taxon>
        <taxon>Pseudomonadales</taxon>
        <taxon>Pseudomonadaceae</taxon>
        <taxon>Halopseudomonas</taxon>
    </lineage>
</organism>
<feature type="transmembrane region" description="Helical" evidence="6">
    <location>
        <begin position="341"/>
        <end position="361"/>
    </location>
</feature>
<dbReference type="PANTHER" id="PTHR30619:SF1">
    <property type="entry name" value="RECOMBINATION PROTEIN 2"/>
    <property type="match status" value="1"/>
</dbReference>
<keyword evidence="2" id="KW-1003">Cell membrane</keyword>
<keyword evidence="3 6" id="KW-0812">Transmembrane</keyword>
<feature type="transmembrane region" description="Helical" evidence="6">
    <location>
        <begin position="271"/>
        <end position="288"/>
    </location>
</feature>
<feature type="transmembrane region" description="Helical" evidence="6">
    <location>
        <begin position="459"/>
        <end position="492"/>
    </location>
</feature>
<proteinExistence type="predicted"/>
<protein>
    <submittedName>
        <fullName evidence="8">Competence protein ComEC</fullName>
    </submittedName>
</protein>
<feature type="transmembrane region" description="Helical" evidence="6">
    <location>
        <begin position="318"/>
        <end position="335"/>
    </location>
</feature>
<evidence type="ECO:0000256" key="1">
    <source>
        <dbReference type="ARBA" id="ARBA00004651"/>
    </source>
</evidence>
<dbReference type="Pfam" id="PF13567">
    <property type="entry name" value="DUF4131"/>
    <property type="match status" value="1"/>
</dbReference>
<dbReference type="Proteomes" id="UP000243629">
    <property type="component" value="Unassembled WGS sequence"/>
</dbReference>
<feature type="transmembrane region" description="Helical" evidence="6">
    <location>
        <begin position="236"/>
        <end position="259"/>
    </location>
</feature>
<dbReference type="InterPro" id="IPR052159">
    <property type="entry name" value="Competence_DNA_uptake"/>
</dbReference>
<dbReference type="NCBIfam" id="TIGR00360">
    <property type="entry name" value="ComEC_N-term"/>
    <property type="match status" value="1"/>
</dbReference>
<evidence type="ECO:0000256" key="4">
    <source>
        <dbReference type="ARBA" id="ARBA00022989"/>
    </source>
</evidence>
<feature type="domain" description="Metallo-beta-lactamase" evidence="7">
    <location>
        <begin position="513"/>
        <end position="697"/>
    </location>
</feature>
<evidence type="ECO:0000256" key="6">
    <source>
        <dbReference type="SAM" id="Phobius"/>
    </source>
</evidence>
<feature type="transmembrane region" description="Helical" evidence="6">
    <location>
        <begin position="429"/>
        <end position="447"/>
    </location>
</feature>
<dbReference type="InterPro" id="IPR035681">
    <property type="entry name" value="ComA-like_MBL"/>
</dbReference>
<dbReference type="Pfam" id="PF03772">
    <property type="entry name" value="Competence"/>
    <property type="match status" value="1"/>
</dbReference>
<dbReference type="SUPFAM" id="SSF56281">
    <property type="entry name" value="Metallo-hydrolase/oxidoreductase"/>
    <property type="match status" value="1"/>
</dbReference>
<dbReference type="OrthoDB" id="9761531at2"/>
<dbReference type="InterPro" id="IPR036866">
    <property type="entry name" value="RibonucZ/Hydroxyglut_hydro"/>
</dbReference>
<dbReference type="GO" id="GO:0030420">
    <property type="term" value="P:establishment of competence for transformation"/>
    <property type="evidence" value="ECO:0007669"/>
    <property type="project" value="InterPro"/>
</dbReference>
<dbReference type="Gene3D" id="3.60.15.10">
    <property type="entry name" value="Ribonuclease Z/Hydroxyacylglutathione hydrolase-like"/>
    <property type="match status" value="1"/>
</dbReference>
<dbReference type="InterPro" id="IPR025405">
    <property type="entry name" value="DUF4131"/>
</dbReference>
<reference evidence="9" key="1">
    <citation type="submission" date="2016-10" db="EMBL/GenBank/DDBJ databases">
        <authorList>
            <person name="Varghese N."/>
            <person name="Submissions S."/>
        </authorList>
    </citation>
    <scope>NUCLEOTIDE SEQUENCE [LARGE SCALE GENOMIC DNA]</scope>
    <source>
        <strain evidence="9">DSM 24213</strain>
    </source>
</reference>
<accession>A0A1I4QD76</accession>
<evidence type="ECO:0000313" key="8">
    <source>
        <dbReference type="EMBL" id="SFM38052.1"/>
    </source>
</evidence>
<dbReference type="AlphaFoldDB" id="A0A1I4QD76"/>
<feature type="transmembrane region" description="Helical" evidence="6">
    <location>
        <begin position="373"/>
        <end position="389"/>
    </location>
</feature>
<evidence type="ECO:0000256" key="2">
    <source>
        <dbReference type="ARBA" id="ARBA00022475"/>
    </source>
</evidence>
<dbReference type="SMART" id="SM00849">
    <property type="entry name" value="Lactamase_B"/>
    <property type="match status" value="1"/>
</dbReference>
<dbReference type="InterPro" id="IPR004477">
    <property type="entry name" value="ComEC_N"/>
</dbReference>
<evidence type="ECO:0000256" key="3">
    <source>
        <dbReference type="ARBA" id="ARBA00022692"/>
    </source>
</evidence>
<evidence type="ECO:0000256" key="5">
    <source>
        <dbReference type="ARBA" id="ARBA00023136"/>
    </source>
</evidence>
<evidence type="ECO:0000259" key="7">
    <source>
        <dbReference type="SMART" id="SM00849"/>
    </source>
</evidence>
<comment type="subcellular location">
    <subcellularLocation>
        <location evidence="1">Cell membrane</location>
        <topology evidence="1">Multi-pass membrane protein</topology>
    </subcellularLocation>
</comment>
<dbReference type="Pfam" id="PF00753">
    <property type="entry name" value="Lactamase_B"/>
    <property type="match status" value="1"/>
</dbReference>
<gene>
    <name evidence="8" type="ORF">SAMN05216217_104104</name>
</gene>
<dbReference type="EMBL" id="FOUI01000004">
    <property type="protein sequence ID" value="SFM38052.1"/>
    <property type="molecule type" value="Genomic_DNA"/>
</dbReference>
<dbReference type="CDD" id="cd07731">
    <property type="entry name" value="ComA-like_MBL-fold"/>
    <property type="match status" value="1"/>
</dbReference>
<sequence>MHVSAISIRLTLLGFAAGLVSPLALPLLPSIGWLLILSGGALLLGRPSRKLWPASAFFLAFSLSCFQHHALLQARLDPALDGQRRIIEGVVAGLPEQTELGWRFRLTSVHQDNAEPLPDLRVHWFAGEPVMPGELWRFDVRLRQAAGMSNPGGFDYERWLYAEGIGGLASVRHGERLDIQQMQLLHRLRYALGQQLAMVLQAADRDTRVLALISGDRNQLTADDWKVLQATGTSHLMVISGLHVGMLAAAVFALLVLAGRAGILPRSWPRLWLAVPPVLLTAAFYAALAGFAVPTRRALLMLALLLLARVLYRRPDPWVAWLGALLLVVLLEPAAPLRAGFWLSFMAVAVLLFGMGGRLAIRGVWWRWLRPQWLVFVGLWPWLVFWAMPGSVHAPLVNMLAIPWVSLLVVPLALSGSLLYLLVGISAPLEFAALLLEWLFQLLGYLASPEPHLLPFPGWLAWCIALLGTLMLLGPLVRLMLLPGILCLLPLVWPYQPRPSEGQLWVTVLDVGQGLSVLLQTRQYALLYDAGARLPSGFDIGEAVVYPALRQLGVDRLDLLLISHADNDHAGGAPALRQRLPIGKVLAGESERLPEALRAQPCVPGEHWYWNRVRFEVVHAEGMPAPANERSCVLRVLAGEQAVLLAGDIGVRTEYRMLGKTLAADVLLAPHHGSRSSSSYAFIRAVAPHWVVFSAGRYNSYNHPHPTVVERYRELGVQPVYTARSGALRWVLGTEAAEPRMEWQWRQRAARFWHLPMPPAERPQEQNPVLE</sequence>
<name>A0A1I4QD76_9GAMM</name>
<dbReference type="InterPro" id="IPR001279">
    <property type="entry name" value="Metallo-B-lactamas"/>
</dbReference>
<dbReference type="PANTHER" id="PTHR30619">
    <property type="entry name" value="DNA INTERNALIZATION/COMPETENCE PROTEIN COMEC/REC2"/>
    <property type="match status" value="1"/>
</dbReference>